<feature type="transmembrane region" description="Helical" evidence="1">
    <location>
        <begin position="29"/>
        <end position="47"/>
    </location>
</feature>
<proteinExistence type="predicted"/>
<dbReference type="Proteomes" id="UP001630127">
    <property type="component" value="Unassembled WGS sequence"/>
</dbReference>
<keyword evidence="1" id="KW-1133">Transmembrane helix</keyword>
<protein>
    <submittedName>
        <fullName evidence="2">Uncharacterized protein</fullName>
    </submittedName>
</protein>
<dbReference type="PANTHER" id="PTHR34364:SF1">
    <property type="entry name" value="WAS_WASL-INTERACTING FAMILY PROTEIN"/>
    <property type="match status" value="1"/>
</dbReference>
<comment type="caution">
    <text evidence="2">The sequence shown here is derived from an EMBL/GenBank/DDBJ whole genome shotgun (WGS) entry which is preliminary data.</text>
</comment>
<gene>
    <name evidence="2" type="ORF">ACH5RR_004082</name>
</gene>
<organism evidence="2 3">
    <name type="scientific">Cinchona calisaya</name>
    <dbReference type="NCBI Taxonomy" id="153742"/>
    <lineage>
        <taxon>Eukaryota</taxon>
        <taxon>Viridiplantae</taxon>
        <taxon>Streptophyta</taxon>
        <taxon>Embryophyta</taxon>
        <taxon>Tracheophyta</taxon>
        <taxon>Spermatophyta</taxon>
        <taxon>Magnoliopsida</taxon>
        <taxon>eudicotyledons</taxon>
        <taxon>Gunneridae</taxon>
        <taxon>Pentapetalae</taxon>
        <taxon>asterids</taxon>
        <taxon>lamiids</taxon>
        <taxon>Gentianales</taxon>
        <taxon>Rubiaceae</taxon>
        <taxon>Cinchonoideae</taxon>
        <taxon>Cinchoneae</taxon>
        <taxon>Cinchona</taxon>
    </lineage>
</organism>
<name>A0ABD3AWP7_9GENT</name>
<keyword evidence="1" id="KW-0812">Transmembrane</keyword>
<accession>A0ABD3AWP7</accession>
<dbReference type="EMBL" id="JBJUIK010000002">
    <property type="protein sequence ID" value="KAL3535621.1"/>
    <property type="molecule type" value="Genomic_DNA"/>
</dbReference>
<evidence type="ECO:0000313" key="3">
    <source>
        <dbReference type="Proteomes" id="UP001630127"/>
    </source>
</evidence>
<evidence type="ECO:0000313" key="2">
    <source>
        <dbReference type="EMBL" id="KAL3535621.1"/>
    </source>
</evidence>
<dbReference type="AlphaFoldDB" id="A0ABD3AWP7"/>
<reference evidence="2 3" key="1">
    <citation type="submission" date="2024-11" db="EMBL/GenBank/DDBJ databases">
        <title>A near-complete genome assembly of Cinchona calisaya.</title>
        <authorList>
            <person name="Lian D.C."/>
            <person name="Zhao X.W."/>
            <person name="Wei L."/>
        </authorList>
    </citation>
    <scope>NUCLEOTIDE SEQUENCE [LARGE SCALE GENOMIC DNA]</scope>
    <source>
        <tissue evidence="2">Nenye</tissue>
    </source>
</reference>
<sequence>MEAGGSNPSPPPLSAPQLPTAQQIGRMKLLWRAALITNFALGAYLFIMPKQKQIKEEGSKAVVEVVPPPVETTALVHDEPIFVPPPPELVKVQEPIPEDKQRELFKWMLEEKRKVKPQNRKEKKHINEEKAILKQFIRKESIPSI</sequence>
<keyword evidence="3" id="KW-1185">Reference proteome</keyword>
<evidence type="ECO:0000256" key="1">
    <source>
        <dbReference type="SAM" id="Phobius"/>
    </source>
</evidence>
<dbReference type="PANTHER" id="PTHR34364">
    <property type="entry name" value="WAS/WASL-INTERACTING FAMILY PROTEIN"/>
    <property type="match status" value="1"/>
</dbReference>
<keyword evidence="1" id="KW-0472">Membrane</keyword>